<keyword evidence="2" id="KW-0547">Nucleotide-binding</keyword>
<dbReference type="InterPro" id="IPR039421">
    <property type="entry name" value="Type_1_exporter"/>
</dbReference>
<dbReference type="InterPro" id="IPR027417">
    <property type="entry name" value="P-loop_NTPase"/>
</dbReference>
<keyword evidence="2" id="KW-0067">ATP-binding</keyword>
<reference evidence="2 3" key="1">
    <citation type="submission" date="2019-06" db="EMBL/GenBank/DDBJ databases">
        <title>Genome analyses of bacteria isolated from kimchi.</title>
        <authorList>
            <person name="Lee S."/>
            <person name="Ahn S."/>
            <person name="Roh S."/>
        </authorList>
    </citation>
    <scope>NUCLEOTIDE SEQUENCE [LARGE SCALE GENOMIC DNA]</scope>
    <source>
        <strain evidence="2 3">CBA3625</strain>
    </source>
</reference>
<dbReference type="GO" id="GO:0034040">
    <property type="term" value="F:ATPase-coupled lipid transmembrane transporter activity"/>
    <property type="evidence" value="ECO:0007669"/>
    <property type="project" value="TreeGrafter"/>
</dbReference>
<dbReference type="Gene3D" id="3.40.50.300">
    <property type="entry name" value="P-loop containing nucleotide triphosphate hydrolases"/>
    <property type="match status" value="1"/>
</dbReference>
<accession>A0AAP9ECW4</accession>
<dbReference type="GO" id="GO:0005524">
    <property type="term" value="F:ATP binding"/>
    <property type="evidence" value="ECO:0007669"/>
    <property type="project" value="UniProtKB-KW"/>
</dbReference>
<dbReference type="PANTHER" id="PTHR24221">
    <property type="entry name" value="ATP-BINDING CASSETTE SUB-FAMILY B"/>
    <property type="match status" value="1"/>
</dbReference>
<evidence type="ECO:0000313" key="3">
    <source>
        <dbReference type="Proteomes" id="UP000321298"/>
    </source>
</evidence>
<dbReference type="InterPro" id="IPR003439">
    <property type="entry name" value="ABC_transporter-like_ATP-bd"/>
</dbReference>
<dbReference type="GO" id="GO:0016887">
    <property type="term" value="F:ATP hydrolysis activity"/>
    <property type="evidence" value="ECO:0007669"/>
    <property type="project" value="InterPro"/>
</dbReference>
<proteinExistence type="predicted"/>
<feature type="domain" description="ABC transporter" evidence="1">
    <location>
        <begin position="6"/>
        <end position="74"/>
    </location>
</feature>
<dbReference type="PANTHER" id="PTHR24221:SF654">
    <property type="entry name" value="ATP-BINDING CASSETTE SUB-FAMILY B MEMBER 6"/>
    <property type="match status" value="1"/>
</dbReference>
<dbReference type="Pfam" id="PF00005">
    <property type="entry name" value="ABC_tran"/>
    <property type="match status" value="1"/>
</dbReference>
<name>A0AAP9ECW4_LEULA</name>
<sequence length="155" mass="17542">MTVEQNIVMYKKVDNNKLEKVLLDSGAKQFLTNGTQLADQITSNGTNYSGGERQRIAIARGLYQQKPLLVLDESLSGLNSSLAHDVENNLLNHDDLTLLYITHKFDMALLKRYDEIIWIQDGKLYQMASPDVLLFKQEFLNFLNIAGKYNGSVSD</sequence>
<keyword evidence="3" id="KW-1185">Reference proteome</keyword>
<dbReference type="Proteomes" id="UP000321298">
    <property type="component" value="Chromosome"/>
</dbReference>
<dbReference type="AlphaFoldDB" id="A0AAP9ECW4"/>
<organism evidence="2 3">
    <name type="scientific">Leuconostoc lactis</name>
    <dbReference type="NCBI Taxonomy" id="1246"/>
    <lineage>
        <taxon>Bacteria</taxon>
        <taxon>Bacillati</taxon>
        <taxon>Bacillota</taxon>
        <taxon>Bacilli</taxon>
        <taxon>Lactobacillales</taxon>
        <taxon>Lactobacillaceae</taxon>
        <taxon>Leuconostoc</taxon>
    </lineage>
</organism>
<evidence type="ECO:0000259" key="1">
    <source>
        <dbReference type="Pfam" id="PF00005"/>
    </source>
</evidence>
<protein>
    <submittedName>
        <fullName evidence="2">ATP-binding cassette domain-containing protein</fullName>
    </submittedName>
</protein>
<evidence type="ECO:0000313" key="2">
    <source>
        <dbReference type="EMBL" id="QEA44313.1"/>
    </source>
</evidence>
<dbReference type="SUPFAM" id="SSF52540">
    <property type="entry name" value="P-loop containing nucleoside triphosphate hydrolases"/>
    <property type="match status" value="1"/>
</dbReference>
<gene>
    <name evidence="2" type="ORF">FGL83_06360</name>
</gene>
<dbReference type="EMBL" id="CP042387">
    <property type="protein sequence ID" value="QEA44313.1"/>
    <property type="molecule type" value="Genomic_DNA"/>
</dbReference>